<dbReference type="SUPFAM" id="SSF57845">
    <property type="entry name" value="B-box zinc-binding domain"/>
    <property type="match status" value="1"/>
</dbReference>
<dbReference type="SUPFAM" id="SSF57850">
    <property type="entry name" value="RING/U-box"/>
    <property type="match status" value="1"/>
</dbReference>
<dbReference type="InterPro" id="IPR027081">
    <property type="entry name" value="CyclinH/Ccl1"/>
</dbReference>
<evidence type="ECO:0000256" key="9">
    <source>
        <dbReference type="ARBA" id="ARBA00026042"/>
    </source>
</evidence>
<evidence type="ECO:0000256" key="13">
    <source>
        <dbReference type="SAM" id="MobiDB-lite"/>
    </source>
</evidence>
<dbReference type="STRING" id="400727.A0A2T7PS15"/>
<evidence type="ECO:0000256" key="5">
    <source>
        <dbReference type="ARBA" id="ARBA00022833"/>
    </source>
</evidence>
<dbReference type="EMBL" id="PZQS01000002">
    <property type="protein sequence ID" value="PVD36208.1"/>
    <property type="molecule type" value="Genomic_DNA"/>
</dbReference>
<evidence type="ECO:0000259" key="14">
    <source>
        <dbReference type="PROSITE" id="PS50089"/>
    </source>
</evidence>
<feature type="domain" description="B box-type" evidence="15">
    <location>
        <begin position="87"/>
        <end position="128"/>
    </location>
</feature>
<feature type="region of interest" description="Disordered" evidence="13">
    <location>
        <begin position="526"/>
        <end position="558"/>
    </location>
</feature>
<keyword evidence="12" id="KW-0175">Coiled coil</keyword>
<dbReference type="InterPro" id="IPR047153">
    <property type="entry name" value="TRIM45/56/19-like"/>
</dbReference>
<dbReference type="InterPro" id="IPR036915">
    <property type="entry name" value="Cyclin-like_sf"/>
</dbReference>
<dbReference type="SMART" id="SM00385">
    <property type="entry name" value="CYCLIN"/>
    <property type="match status" value="1"/>
</dbReference>
<dbReference type="GO" id="GO:0008270">
    <property type="term" value="F:zinc ion binding"/>
    <property type="evidence" value="ECO:0007669"/>
    <property type="project" value="UniProtKB-KW"/>
</dbReference>
<proteinExistence type="inferred from homology"/>
<dbReference type="InterPro" id="IPR031658">
    <property type="entry name" value="Cyclin_C_2"/>
</dbReference>
<dbReference type="GO" id="GO:0006351">
    <property type="term" value="P:DNA-templated transcription"/>
    <property type="evidence" value="ECO:0007669"/>
    <property type="project" value="InterPro"/>
</dbReference>
<dbReference type="InterPro" id="IPR006671">
    <property type="entry name" value="Cyclin_N"/>
</dbReference>
<feature type="domain" description="RING-type" evidence="14">
    <location>
        <begin position="15"/>
        <end position="56"/>
    </location>
</feature>
<keyword evidence="3" id="KW-0479">Metal-binding</keyword>
<dbReference type="PROSITE" id="PS50089">
    <property type="entry name" value="ZF_RING_2"/>
    <property type="match status" value="1"/>
</dbReference>
<keyword evidence="7" id="KW-0131">Cell cycle</keyword>
<evidence type="ECO:0000256" key="8">
    <source>
        <dbReference type="ARBA" id="ARBA00025343"/>
    </source>
</evidence>
<dbReference type="PROSITE" id="PS00518">
    <property type="entry name" value="ZF_RING_1"/>
    <property type="match status" value="1"/>
</dbReference>
<evidence type="ECO:0000313" key="17">
    <source>
        <dbReference type="Proteomes" id="UP000245119"/>
    </source>
</evidence>
<evidence type="ECO:0000256" key="3">
    <source>
        <dbReference type="ARBA" id="ARBA00022723"/>
    </source>
</evidence>
<keyword evidence="17" id="KW-1185">Reference proteome</keyword>
<dbReference type="InterPro" id="IPR017907">
    <property type="entry name" value="Znf_RING_CS"/>
</dbReference>
<gene>
    <name evidence="16" type="ORF">C0Q70_03183</name>
</gene>
<organism evidence="16 17">
    <name type="scientific">Pomacea canaliculata</name>
    <name type="common">Golden apple snail</name>
    <dbReference type="NCBI Taxonomy" id="400727"/>
    <lineage>
        <taxon>Eukaryota</taxon>
        <taxon>Metazoa</taxon>
        <taxon>Spiralia</taxon>
        <taxon>Lophotrochozoa</taxon>
        <taxon>Mollusca</taxon>
        <taxon>Gastropoda</taxon>
        <taxon>Caenogastropoda</taxon>
        <taxon>Architaenioglossa</taxon>
        <taxon>Ampullarioidea</taxon>
        <taxon>Ampullariidae</taxon>
        <taxon>Pomacea</taxon>
    </lineage>
</organism>
<dbReference type="PROSITE" id="PS50119">
    <property type="entry name" value="ZF_BBOX"/>
    <property type="match status" value="1"/>
</dbReference>
<dbReference type="PANTHER" id="PTHR25462:SF296">
    <property type="entry name" value="MEIOTIC P26, ISOFORM F"/>
    <property type="match status" value="1"/>
</dbReference>
<evidence type="ECO:0000256" key="12">
    <source>
        <dbReference type="SAM" id="Coils"/>
    </source>
</evidence>
<evidence type="ECO:0000256" key="7">
    <source>
        <dbReference type="ARBA" id="ARBA00023306"/>
    </source>
</evidence>
<dbReference type="PANTHER" id="PTHR25462">
    <property type="entry name" value="BONUS, ISOFORM C-RELATED"/>
    <property type="match status" value="1"/>
</dbReference>
<dbReference type="GO" id="GO:0016538">
    <property type="term" value="F:cyclin-dependent protein serine/threonine kinase regulator activity"/>
    <property type="evidence" value="ECO:0007669"/>
    <property type="project" value="InterPro"/>
</dbReference>
<dbReference type="FunFam" id="1.10.472.10:FF:000029">
    <property type="entry name" value="Cyclin h"/>
    <property type="match status" value="1"/>
</dbReference>
<comment type="caution">
    <text evidence="16">The sequence shown here is derived from an EMBL/GenBank/DDBJ whole genome shotgun (WGS) entry which is preliminary data.</text>
</comment>
<dbReference type="NCBIfam" id="TIGR00569">
    <property type="entry name" value="ccl1"/>
    <property type="match status" value="1"/>
</dbReference>
<comment type="subunit">
    <text evidence="9">Associates primarily with CDK7 and MAT1 to form the CAK complex. CAK can further associate with the core-TFIIH to form the TFIIH basal transcription factor.</text>
</comment>
<dbReference type="GO" id="GO:0070985">
    <property type="term" value="C:transcription factor TFIIK complex"/>
    <property type="evidence" value="ECO:0007669"/>
    <property type="project" value="InterPro"/>
</dbReference>
<dbReference type="Proteomes" id="UP000245119">
    <property type="component" value="Linkage Group LG2"/>
</dbReference>
<dbReference type="Pfam" id="PF16899">
    <property type="entry name" value="Cyclin_C_2"/>
    <property type="match status" value="1"/>
</dbReference>
<dbReference type="AlphaFoldDB" id="A0A2T7PS15"/>
<evidence type="ECO:0000256" key="1">
    <source>
        <dbReference type="ARBA" id="ARBA00008638"/>
    </source>
</evidence>
<evidence type="ECO:0000256" key="4">
    <source>
        <dbReference type="ARBA" id="ARBA00022771"/>
    </source>
</evidence>
<dbReference type="OrthoDB" id="340962at2759"/>
<keyword evidence="5" id="KW-0862">Zinc</keyword>
<dbReference type="SMART" id="SM00184">
    <property type="entry name" value="RING"/>
    <property type="match status" value="1"/>
</dbReference>
<dbReference type="InterPro" id="IPR000315">
    <property type="entry name" value="Znf_B-box"/>
</dbReference>
<dbReference type="Gene3D" id="3.30.40.10">
    <property type="entry name" value="Zinc/RING finger domain, C3HC4 (zinc finger)"/>
    <property type="match status" value="1"/>
</dbReference>
<dbReference type="InterPro" id="IPR027370">
    <property type="entry name" value="Znf-RING_euk"/>
</dbReference>
<comment type="function">
    <text evidence="8">Regulates CDK7, the catalytic subunit of the CDK-activating kinase (CAK) enzymatic complex. CAK activates the cyclin-associated kinases CDK1, CDK2, CDK4 and CDK6 by threonine phosphorylation. CAK complexed to the core-TFIIH basal transcription factor activates RNA polymerase II by serine phosphorylation of the repetitive C-terminal domain (CTD) of its large subunit (POLR2A), allowing its escape from the promoter and elongation of the transcripts. Involved in cell cycle control and in RNA transcription by RNA polymerase II. Its expression and activity are constant throughout the cell cycle.</text>
</comment>
<dbReference type="CDD" id="cd20525">
    <property type="entry name" value="CYCLIN_CCNH_rpt2"/>
    <property type="match status" value="1"/>
</dbReference>
<evidence type="ECO:0000259" key="15">
    <source>
        <dbReference type="PROSITE" id="PS50119"/>
    </source>
</evidence>
<keyword evidence="4 10" id="KW-0863">Zinc-finger</keyword>
<comment type="similarity">
    <text evidence="1">Belongs to the cyclin family. Cyclin C subfamily.</text>
</comment>
<dbReference type="Gene3D" id="3.30.160.60">
    <property type="entry name" value="Classic Zinc Finger"/>
    <property type="match status" value="1"/>
</dbReference>
<dbReference type="Gene3D" id="1.10.472.10">
    <property type="entry name" value="Cyclin-like"/>
    <property type="match status" value="2"/>
</dbReference>
<evidence type="ECO:0000256" key="10">
    <source>
        <dbReference type="PROSITE-ProRule" id="PRU00024"/>
    </source>
</evidence>
<protein>
    <recommendedName>
        <fullName evidence="2">Cyclin-H</fullName>
    </recommendedName>
</protein>
<keyword evidence="6 11" id="KW-0195">Cyclin</keyword>
<dbReference type="CDD" id="cd20524">
    <property type="entry name" value="CYCLIN_CCNH_rpt1"/>
    <property type="match status" value="1"/>
</dbReference>
<dbReference type="Pfam" id="PF00643">
    <property type="entry name" value="zf-B_box"/>
    <property type="match status" value="1"/>
</dbReference>
<evidence type="ECO:0000256" key="11">
    <source>
        <dbReference type="RuleBase" id="RU000383"/>
    </source>
</evidence>
<feature type="coiled-coil region" evidence="12">
    <location>
        <begin position="150"/>
        <end position="177"/>
    </location>
</feature>
<dbReference type="InterPro" id="IPR013763">
    <property type="entry name" value="Cyclin-like_dom"/>
</dbReference>
<dbReference type="Pfam" id="PF00134">
    <property type="entry name" value="Cyclin_N"/>
    <property type="match status" value="1"/>
</dbReference>
<dbReference type="InterPro" id="IPR001841">
    <property type="entry name" value="Znf_RING"/>
</dbReference>
<dbReference type="InterPro" id="IPR013083">
    <property type="entry name" value="Znf_RING/FYVE/PHD"/>
</dbReference>
<sequence>MATAAAADQKPHLTCAVCQEVYRSPRFLPCHHSYCLKCLEQLAAANGQTIPCPICRKRAPVPAGGVQSLQVNFYFTDEELERARKASEHTTCRVHGEERLCFYCKPCERVICIKCKLTKHEGHVSEDLTETAEHCKEEIQRSWARMEDSVKIVTKKLHEVQKNNEAARQKCAAVKLQSDSQFVIRHEIGEDDCEVFRLGSKINEGKMEIEKGPTLFQPKIRRLHNFDANKAGELFAVIDDQAGETELTQLRKEANQKYIQTHGENMSDEEIAAFFLTPAEERLLVRQYEFVLREFCNKFQPPFPKYILGTSLMYFKRFWVNNSVMDYHPKDIMLTCVYLACKVEEFYVAIGQFVSNLKGNREKFADTILAFELLLMSKLQYHLTIHHPYRPLEGLLIDIKTRFPDLDNPERLRKGAEEYIERCLLSDVVLIFSPSQIALASIMYSAGRESINMDRYMTEILMAGCPEDEVQKCIYQLRRIKHMVKSTEPIPREQAHLTQKKMEKCRNQENNPDSEIYRARMAEMFEDEEETRNRKRARKEQVPAVSYSMQALKEDQFT</sequence>
<accession>A0A2T7PS15</accession>
<reference evidence="16 17" key="1">
    <citation type="submission" date="2018-04" db="EMBL/GenBank/DDBJ databases">
        <title>The genome of golden apple snail Pomacea canaliculata provides insight into stress tolerance and invasive adaptation.</title>
        <authorList>
            <person name="Liu C."/>
            <person name="Liu B."/>
            <person name="Ren Y."/>
            <person name="Zhang Y."/>
            <person name="Wang H."/>
            <person name="Li S."/>
            <person name="Jiang F."/>
            <person name="Yin L."/>
            <person name="Zhang G."/>
            <person name="Qian W."/>
            <person name="Fan W."/>
        </authorList>
    </citation>
    <scope>NUCLEOTIDE SEQUENCE [LARGE SCALE GENOMIC DNA]</scope>
    <source>
        <strain evidence="16">SZHN2017</strain>
        <tissue evidence="16">Muscle</tissue>
    </source>
</reference>
<evidence type="ECO:0000256" key="6">
    <source>
        <dbReference type="ARBA" id="ARBA00023127"/>
    </source>
</evidence>
<dbReference type="Pfam" id="PF13445">
    <property type="entry name" value="zf-RING_UBOX"/>
    <property type="match status" value="1"/>
</dbReference>
<dbReference type="SUPFAM" id="SSF47954">
    <property type="entry name" value="Cyclin-like"/>
    <property type="match status" value="2"/>
</dbReference>
<name>A0A2T7PS15_POMCA</name>
<evidence type="ECO:0000256" key="2">
    <source>
        <dbReference type="ARBA" id="ARBA00019496"/>
    </source>
</evidence>
<evidence type="ECO:0000313" key="16">
    <source>
        <dbReference type="EMBL" id="PVD36208.1"/>
    </source>
</evidence>